<accession>A0A1T4QI27</accession>
<gene>
    <name evidence="10" type="ORF">SAMN02745126_03230</name>
</gene>
<proteinExistence type="inferred from homology"/>
<dbReference type="PANTHER" id="PTHR30574">
    <property type="entry name" value="INNER MEMBRANE PROTEIN YEDE"/>
    <property type="match status" value="1"/>
</dbReference>
<comment type="similarity">
    <text evidence="8">Belongs to the TsuA/YedE (TC 9.B.102) family.</text>
</comment>
<dbReference type="EMBL" id="FUWJ01000003">
    <property type="protein sequence ID" value="SKA03141.1"/>
    <property type="molecule type" value="Genomic_DNA"/>
</dbReference>
<keyword evidence="3" id="KW-1003">Cell membrane</keyword>
<dbReference type="OrthoDB" id="5342349at2"/>
<feature type="transmembrane region" description="Helical" evidence="9">
    <location>
        <begin position="6"/>
        <end position="26"/>
    </location>
</feature>
<sequence length="331" mass="34083">MSLDSNAAVALAAFVIGALFGALARWSGFCLRGAVEDTLTIPEAPRLRSFLLAMAVAFLGVQALVLTGRLDLSRAVVLPQSLFWGGALLGGALFGVGMVLTGGCGTRLLVLMAGGNLRSAISFLVFALVAYATIRGILAPVRSALMALSSTPLGRQTLPTTVGVIVAALALVGAFWRRVPPRHLVAGLLIGLLVPAGYLATTLLADEFDPLPVESLNVTRAGGDALVYLLIWTGAKINFGIAFVAGILVGAAVIVALQGDFKLVGFDRPVDILRYAFGAALMGVGGVLALGCTIGNGLTGVASLAPTSFIAVPAMVVAAAATFKWRWRRQA</sequence>
<evidence type="ECO:0000256" key="5">
    <source>
        <dbReference type="ARBA" id="ARBA00022692"/>
    </source>
</evidence>
<dbReference type="RefSeq" id="WP_085934925.1">
    <property type="nucleotide sequence ID" value="NZ_FUWJ01000003.1"/>
</dbReference>
<dbReference type="InterPro" id="IPR007272">
    <property type="entry name" value="Sulf_transp_TsuA/YedE"/>
</dbReference>
<feature type="transmembrane region" description="Helical" evidence="9">
    <location>
        <begin position="304"/>
        <end position="323"/>
    </location>
</feature>
<evidence type="ECO:0000256" key="7">
    <source>
        <dbReference type="ARBA" id="ARBA00023136"/>
    </source>
</evidence>
<feature type="transmembrane region" description="Helical" evidence="9">
    <location>
        <begin position="82"/>
        <end position="105"/>
    </location>
</feature>
<keyword evidence="2" id="KW-0813">Transport</keyword>
<name>A0A1T4QI27_9HYPH</name>
<organism evidence="10 11">
    <name type="scientific">Enhydrobacter aerosaccus</name>
    <dbReference type="NCBI Taxonomy" id="225324"/>
    <lineage>
        <taxon>Bacteria</taxon>
        <taxon>Pseudomonadati</taxon>
        <taxon>Pseudomonadota</taxon>
        <taxon>Alphaproteobacteria</taxon>
        <taxon>Hyphomicrobiales</taxon>
        <taxon>Enhydrobacter</taxon>
    </lineage>
</organism>
<protein>
    <submittedName>
        <fullName evidence="10">Uncharacterized protein</fullName>
    </submittedName>
</protein>
<dbReference type="Proteomes" id="UP000190092">
    <property type="component" value="Unassembled WGS sequence"/>
</dbReference>
<evidence type="ECO:0000256" key="9">
    <source>
        <dbReference type="SAM" id="Phobius"/>
    </source>
</evidence>
<keyword evidence="11" id="KW-1185">Reference proteome</keyword>
<evidence type="ECO:0000256" key="3">
    <source>
        <dbReference type="ARBA" id="ARBA00022475"/>
    </source>
</evidence>
<evidence type="ECO:0000313" key="11">
    <source>
        <dbReference type="Proteomes" id="UP000190092"/>
    </source>
</evidence>
<evidence type="ECO:0000256" key="8">
    <source>
        <dbReference type="ARBA" id="ARBA00035655"/>
    </source>
</evidence>
<feature type="transmembrane region" description="Helical" evidence="9">
    <location>
        <begin position="275"/>
        <end position="298"/>
    </location>
</feature>
<evidence type="ECO:0000256" key="2">
    <source>
        <dbReference type="ARBA" id="ARBA00022448"/>
    </source>
</evidence>
<keyword evidence="4" id="KW-0997">Cell inner membrane</keyword>
<reference evidence="11" key="1">
    <citation type="submission" date="2017-02" db="EMBL/GenBank/DDBJ databases">
        <authorList>
            <person name="Varghese N."/>
            <person name="Submissions S."/>
        </authorList>
    </citation>
    <scope>NUCLEOTIDE SEQUENCE [LARGE SCALE GENOMIC DNA]</scope>
    <source>
        <strain evidence="11">ATCC 27094</strain>
    </source>
</reference>
<dbReference type="STRING" id="225324.SAMN02745126_03230"/>
<keyword evidence="6 9" id="KW-1133">Transmembrane helix</keyword>
<evidence type="ECO:0000256" key="1">
    <source>
        <dbReference type="ARBA" id="ARBA00004429"/>
    </source>
</evidence>
<keyword evidence="7 9" id="KW-0472">Membrane</keyword>
<feature type="transmembrane region" description="Helical" evidence="9">
    <location>
        <begin position="183"/>
        <end position="205"/>
    </location>
</feature>
<evidence type="ECO:0000313" key="10">
    <source>
        <dbReference type="EMBL" id="SKA03141.1"/>
    </source>
</evidence>
<dbReference type="Pfam" id="PF04143">
    <property type="entry name" value="Sulf_transp"/>
    <property type="match status" value="1"/>
</dbReference>
<comment type="subcellular location">
    <subcellularLocation>
        <location evidence="1">Cell inner membrane</location>
        <topology evidence="1">Multi-pass membrane protein</topology>
    </subcellularLocation>
</comment>
<keyword evidence="5 9" id="KW-0812">Transmembrane</keyword>
<dbReference type="PANTHER" id="PTHR30574:SF1">
    <property type="entry name" value="SULPHUR TRANSPORT DOMAIN-CONTAINING PROTEIN"/>
    <property type="match status" value="1"/>
</dbReference>
<dbReference type="GO" id="GO:0005886">
    <property type="term" value="C:plasma membrane"/>
    <property type="evidence" value="ECO:0007669"/>
    <property type="project" value="UniProtKB-SubCell"/>
</dbReference>
<feature type="transmembrane region" description="Helical" evidence="9">
    <location>
        <begin position="158"/>
        <end position="176"/>
    </location>
</feature>
<dbReference type="AlphaFoldDB" id="A0A1T4QI27"/>
<evidence type="ECO:0000256" key="6">
    <source>
        <dbReference type="ARBA" id="ARBA00022989"/>
    </source>
</evidence>
<evidence type="ECO:0000256" key="4">
    <source>
        <dbReference type="ARBA" id="ARBA00022519"/>
    </source>
</evidence>
<feature type="transmembrane region" description="Helical" evidence="9">
    <location>
        <begin position="225"/>
        <end position="255"/>
    </location>
</feature>
<feature type="transmembrane region" description="Helical" evidence="9">
    <location>
        <begin position="117"/>
        <end position="138"/>
    </location>
</feature>
<feature type="transmembrane region" description="Helical" evidence="9">
    <location>
        <begin position="47"/>
        <end position="70"/>
    </location>
</feature>